<feature type="transmembrane region" description="Helical" evidence="3">
    <location>
        <begin position="127"/>
        <end position="146"/>
    </location>
</feature>
<keyword evidence="5" id="KW-1185">Reference proteome</keyword>
<name>A0A016UTG3_9BILA</name>
<dbReference type="SUPFAM" id="SSF56300">
    <property type="entry name" value="Metallo-dependent phosphatases"/>
    <property type="match status" value="1"/>
</dbReference>
<dbReference type="AlphaFoldDB" id="A0A016UTG3"/>
<dbReference type="GO" id="GO:0016787">
    <property type="term" value="F:hydrolase activity"/>
    <property type="evidence" value="ECO:0007669"/>
    <property type="project" value="UniProtKB-KW"/>
</dbReference>
<reference evidence="5" key="1">
    <citation type="journal article" date="2015" name="Nat. Genet.">
        <title>The genome and transcriptome of the zoonotic hookworm Ancylostoma ceylanicum identify infection-specific gene families.</title>
        <authorList>
            <person name="Schwarz E.M."/>
            <person name="Hu Y."/>
            <person name="Antoshechkin I."/>
            <person name="Miller M.M."/>
            <person name="Sternberg P.W."/>
            <person name="Aroian R.V."/>
        </authorList>
    </citation>
    <scope>NUCLEOTIDE SEQUENCE</scope>
    <source>
        <strain evidence="5">HY135</strain>
    </source>
</reference>
<evidence type="ECO:0000256" key="2">
    <source>
        <dbReference type="ARBA" id="ARBA00022801"/>
    </source>
</evidence>
<dbReference type="InterPro" id="IPR029052">
    <property type="entry name" value="Metallo-depent_PP-like"/>
</dbReference>
<keyword evidence="3" id="KW-1133">Transmembrane helix</keyword>
<evidence type="ECO:0000313" key="5">
    <source>
        <dbReference type="Proteomes" id="UP000024635"/>
    </source>
</evidence>
<dbReference type="Gene3D" id="3.60.21.10">
    <property type="match status" value="1"/>
</dbReference>
<protein>
    <submittedName>
        <fullName evidence="4">Uncharacterized protein</fullName>
    </submittedName>
</protein>
<dbReference type="OrthoDB" id="411211at2759"/>
<sequence length="282" mass="31712">MGEQVSELQSKMTICPASLGWFIFPSYSTLLMAIIEANKAFQSVHDSVLTPLQRRRYGSQSNPVRGVSRKGSPVNRWKDNVIPYLLSAQYTEEQALEMAMQHFKGWRGFLDPNRKSSQERGKDMRRGLIGTLALAIFGMAVIGSITTNLAEVEVEPAEVAVVEKVPTDTLRLFLVGDTGGLPIYPYYSYAQKVVAKSMENMALEKKVQMVLNVGDNIYYTGVSDEYDSRFRWYNFYLSSCAMRIQQANARLDPPRKAEPGKLINNQLIRGAIKLAIKIEPTI</sequence>
<evidence type="ECO:0000256" key="3">
    <source>
        <dbReference type="SAM" id="Phobius"/>
    </source>
</evidence>
<dbReference type="Proteomes" id="UP000024635">
    <property type="component" value="Unassembled WGS sequence"/>
</dbReference>
<evidence type="ECO:0000313" key="4">
    <source>
        <dbReference type="EMBL" id="EYC18072.1"/>
    </source>
</evidence>
<accession>A0A016UTG3</accession>
<gene>
    <name evidence="4" type="primary">Acey_s0028.g1663</name>
    <name evidence="4" type="synonym">Acey-F02E9.7</name>
    <name evidence="4" type="ORF">Y032_0028g1663</name>
</gene>
<proteinExistence type="predicted"/>
<comment type="caution">
    <text evidence="4">The sequence shown here is derived from an EMBL/GenBank/DDBJ whole genome shotgun (WGS) entry which is preliminary data.</text>
</comment>
<dbReference type="PANTHER" id="PTHR10161">
    <property type="entry name" value="TARTRATE-RESISTANT ACID PHOSPHATASE TYPE 5"/>
    <property type="match status" value="1"/>
</dbReference>
<evidence type="ECO:0000256" key="1">
    <source>
        <dbReference type="ARBA" id="ARBA00022729"/>
    </source>
</evidence>
<dbReference type="PANTHER" id="PTHR10161:SF14">
    <property type="entry name" value="TARTRATE-RESISTANT ACID PHOSPHATASE TYPE 5"/>
    <property type="match status" value="1"/>
</dbReference>
<keyword evidence="1" id="KW-0732">Signal</keyword>
<organism evidence="4 5">
    <name type="scientific">Ancylostoma ceylanicum</name>
    <dbReference type="NCBI Taxonomy" id="53326"/>
    <lineage>
        <taxon>Eukaryota</taxon>
        <taxon>Metazoa</taxon>
        <taxon>Ecdysozoa</taxon>
        <taxon>Nematoda</taxon>
        <taxon>Chromadorea</taxon>
        <taxon>Rhabditida</taxon>
        <taxon>Rhabditina</taxon>
        <taxon>Rhabditomorpha</taxon>
        <taxon>Strongyloidea</taxon>
        <taxon>Ancylostomatidae</taxon>
        <taxon>Ancylostomatinae</taxon>
        <taxon>Ancylostoma</taxon>
    </lineage>
</organism>
<keyword evidence="2" id="KW-0378">Hydrolase</keyword>
<dbReference type="InterPro" id="IPR051558">
    <property type="entry name" value="Metallophosphoesterase_PAP"/>
</dbReference>
<dbReference type="EMBL" id="JARK01001364">
    <property type="protein sequence ID" value="EYC18072.1"/>
    <property type="molecule type" value="Genomic_DNA"/>
</dbReference>
<keyword evidence="3" id="KW-0472">Membrane</keyword>
<keyword evidence="3" id="KW-0812">Transmembrane</keyword>